<reference evidence="1 2" key="1">
    <citation type="submission" date="2018-06" db="EMBL/GenBank/DDBJ databases">
        <title>Comparative genomics reveals the genomic features of Rhizophagus irregularis, R. cerebriforme, R. diaphanum and Gigaspora rosea, and their symbiotic lifestyle signature.</title>
        <authorList>
            <person name="Morin E."/>
            <person name="San Clemente H."/>
            <person name="Chen E.C.H."/>
            <person name="De La Providencia I."/>
            <person name="Hainaut M."/>
            <person name="Kuo A."/>
            <person name="Kohler A."/>
            <person name="Murat C."/>
            <person name="Tang N."/>
            <person name="Roy S."/>
            <person name="Loubradou J."/>
            <person name="Henrissat B."/>
            <person name="Grigoriev I.V."/>
            <person name="Corradi N."/>
            <person name="Roux C."/>
            <person name="Martin F.M."/>
        </authorList>
    </citation>
    <scope>NUCLEOTIDE SEQUENCE [LARGE SCALE GENOMIC DNA]</scope>
    <source>
        <strain evidence="1 2">DAOM 227022</strain>
    </source>
</reference>
<protein>
    <submittedName>
        <fullName evidence="1">Uncharacterized protein</fullName>
    </submittedName>
</protein>
<comment type="caution">
    <text evidence="1">The sequence shown here is derived from an EMBL/GenBank/DDBJ whole genome shotgun (WGS) entry which is preliminary data.</text>
</comment>
<proteinExistence type="predicted"/>
<dbReference type="OrthoDB" id="2305534at2759"/>
<dbReference type="EMBL" id="QKYT01000189">
    <property type="protein sequence ID" value="RIA90165.1"/>
    <property type="molecule type" value="Genomic_DNA"/>
</dbReference>
<dbReference type="Proteomes" id="UP000265703">
    <property type="component" value="Unassembled WGS sequence"/>
</dbReference>
<name>A0A397T1P7_9GLOM</name>
<accession>A0A397T1P7</accession>
<organism evidence="1 2">
    <name type="scientific">Glomus cerebriforme</name>
    <dbReference type="NCBI Taxonomy" id="658196"/>
    <lineage>
        <taxon>Eukaryota</taxon>
        <taxon>Fungi</taxon>
        <taxon>Fungi incertae sedis</taxon>
        <taxon>Mucoromycota</taxon>
        <taxon>Glomeromycotina</taxon>
        <taxon>Glomeromycetes</taxon>
        <taxon>Glomerales</taxon>
        <taxon>Glomeraceae</taxon>
        <taxon>Glomus</taxon>
    </lineage>
</organism>
<gene>
    <name evidence="1" type="ORF">C1645_849693</name>
</gene>
<sequence length="208" mass="24418">MNISQNNVQISQTTAYNKNLASLSSRANNNIQSSQIERSQDNPLSKFYKESFEIGEYRFFYSSPGDPQIFHVICKEISFESKSEILNDHNCAIYTFYYQLPNNKFFQITCEIVSHSLIVQYLNKKMFGIELIQDEQQEEYLQFYKGQKENLECHLKQYLFDYLTPNRINNEKPSNSNMVKQNDMIFSDINNNTEGIISQPQITYSSKL</sequence>
<evidence type="ECO:0000313" key="1">
    <source>
        <dbReference type="EMBL" id="RIA90165.1"/>
    </source>
</evidence>
<keyword evidence="2" id="KW-1185">Reference proteome</keyword>
<evidence type="ECO:0000313" key="2">
    <source>
        <dbReference type="Proteomes" id="UP000265703"/>
    </source>
</evidence>
<dbReference type="AlphaFoldDB" id="A0A397T1P7"/>